<dbReference type="AlphaFoldDB" id="H2Y919"/>
<name>H2Y919_CIOSA</name>
<dbReference type="Ensembl" id="ENSCSAVT00000001849.1">
    <property type="protein sequence ID" value="ENSCSAVP00000001817.1"/>
    <property type="gene ID" value="ENSCSAVG00000001058.1"/>
</dbReference>
<protein>
    <submittedName>
        <fullName evidence="1">Uncharacterized protein</fullName>
    </submittedName>
</protein>
<organism evidence="1 2">
    <name type="scientific">Ciona savignyi</name>
    <name type="common">Pacific transparent sea squirt</name>
    <dbReference type="NCBI Taxonomy" id="51511"/>
    <lineage>
        <taxon>Eukaryota</taxon>
        <taxon>Metazoa</taxon>
        <taxon>Chordata</taxon>
        <taxon>Tunicata</taxon>
        <taxon>Ascidiacea</taxon>
        <taxon>Phlebobranchia</taxon>
        <taxon>Cionidae</taxon>
        <taxon>Ciona</taxon>
    </lineage>
</organism>
<keyword evidence="2" id="KW-1185">Reference proteome</keyword>
<proteinExistence type="predicted"/>
<reference evidence="1" key="2">
    <citation type="submission" date="2025-08" db="UniProtKB">
        <authorList>
            <consortium name="Ensembl"/>
        </authorList>
    </citation>
    <scope>IDENTIFICATION</scope>
</reference>
<evidence type="ECO:0000313" key="2">
    <source>
        <dbReference type="Proteomes" id="UP000007875"/>
    </source>
</evidence>
<reference evidence="1" key="3">
    <citation type="submission" date="2025-09" db="UniProtKB">
        <authorList>
            <consortium name="Ensembl"/>
        </authorList>
    </citation>
    <scope>IDENTIFICATION</scope>
</reference>
<reference evidence="2" key="1">
    <citation type="submission" date="2003-08" db="EMBL/GenBank/DDBJ databases">
        <authorList>
            <person name="Birren B."/>
            <person name="Nusbaum C."/>
            <person name="Abebe A."/>
            <person name="Abouelleil A."/>
            <person name="Adekoya E."/>
            <person name="Ait-zahra M."/>
            <person name="Allen N."/>
            <person name="Allen T."/>
            <person name="An P."/>
            <person name="Anderson M."/>
            <person name="Anderson S."/>
            <person name="Arachchi H."/>
            <person name="Armbruster J."/>
            <person name="Bachantsang P."/>
            <person name="Baldwin J."/>
            <person name="Barry A."/>
            <person name="Bayul T."/>
            <person name="Blitshsteyn B."/>
            <person name="Bloom T."/>
            <person name="Blye J."/>
            <person name="Boguslavskiy L."/>
            <person name="Borowsky M."/>
            <person name="Boukhgalter B."/>
            <person name="Brunache A."/>
            <person name="Butler J."/>
            <person name="Calixte N."/>
            <person name="Calvo S."/>
            <person name="Camarata J."/>
            <person name="Campo K."/>
            <person name="Chang J."/>
            <person name="Cheshatsang Y."/>
            <person name="Citroen M."/>
            <person name="Collymore A."/>
            <person name="Considine T."/>
            <person name="Cook A."/>
            <person name="Cooke P."/>
            <person name="Corum B."/>
            <person name="Cuomo C."/>
            <person name="David R."/>
            <person name="Dawoe T."/>
            <person name="Degray S."/>
            <person name="Dodge S."/>
            <person name="Dooley K."/>
            <person name="Dorje P."/>
            <person name="Dorjee K."/>
            <person name="Dorris L."/>
            <person name="Duffey N."/>
            <person name="Dupes A."/>
            <person name="Elkins T."/>
            <person name="Engels R."/>
            <person name="Erickson J."/>
            <person name="Farina A."/>
            <person name="Faro S."/>
            <person name="Ferreira P."/>
            <person name="Fischer H."/>
            <person name="Fitzgerald M."/>
            <person name="Foley K."/>
            <person name="Gage D."/>
            <person name="Galagan J."/>
            <person name="Gearin G."/>
            <person name="Gnerre S."/>
            <person name="Gnirke A."/>
            <person name="Goyette A."/>
            <person name="Graham J."/>
            <person name="Grandbois E."/>
            <person name="Gyaltsen K."/>
            <person name="Hafez N."/>
            <person name="Hagopian D."/>
            <person name="Hagos B."/>
            <person name="Hall J."/>
            <person name="Hatcher B."/>
            <person name="Heller A."/>
            <person name="Higgins H."/>
            <person name="Honan T."/>
            <person name="Horn A."/>
            <person name="Houde N."/>
            <person name="Hughes L."/>
            <person name="Hulme W."/>
            <person name="Husby E."/>
            <person name="Iliev I."/>
            <person name="Jaffe D."/>
            <person name="Jones C."/>
            <person name="Kamal M."/>
            <person name="Kamat A."/>
            <person name="Kamvysselis M."/>
            <person name="Karlsson E."/>
            <person name="Kells C."/>
            <person name="Kieu A."/>
            <person name="Kisner P."/>
            <person name="Kodira C."/>
            <person name="Kulbokas E."/>
            <person name="Labutti K."/>
            <person name="Lama D."/>
            <person name="Landers T."/>
            <person name="Leger J."/>
            <person name="Levine S."/>
            <person name="Lewis D."/>
            <person name="Lewis T."/>
            <person name="Lindblad-toh K."/>
            <person name="Liu X."/>
            <person name="Lokyitsang T."/>
            <person name="Lokyitsang Y."/>
            <person name="Lucien O."/>
            <person name="Lui A."/>
            <person name="Ma L.J."/>
            <person name="Mabbitt R."/>
            <person name="Macdonald J."/>
            <person name="Maclean C."/>
            <person name="Major J."/>
            <person name="Manning J."/>
            <person name="Marabella R."/>
            <person name="Maru K."/>
            <person name="Matthews C."/>
            <person name="Mauceli E."/>
            <person name="Mccarthy M."/>
            <person name="Mcdonough S."/>
            <person name="Mcghee T."/>
            <person name="Meldrim J."/>
            <person name="Meneus L."/>
            <person name="Mesirov J."/>
            <person name="Mihalev A."/>
            <person name="Mihova T."/>
            <person name="Mikkelsen T."/>
            <person name="Mlenga V."/>
            <person name="Moru K."/>
            <person name="Mozes J."/>
            <person name="Mulrain L."/>
            <person name="Munson G."/>
            <person name="Naylor J."/>
            <person name="Newes C."/>
            <person name="Nguyen C."/>
            <person name="Nguyen N."/>
            <person name="Nguyen T."/>
            <person name="Nicol R."/>
            <person name="Nielsen C."/>
            <person name="Nizzari M."/>
            <person name="Norbu C."/>
            <person name="Norbu N."/>
            <person name="O'donnell P."/>
            <person name="Okoawo O."/>
            <person name="O'leary S."/>
            <person name="Omotosho B."/>
            <person name="O'neill K."/>
            <person name="Osman S."/>
            <person name="Parker S."/>
            <person name="Perrin D."/>
            <person name="Phunkhang P."/>
            <person name="Piqani B."/>
            <person name="Purcell S."/>
            <person name="Rachupka T."/>
            <person name="Ramasamy U."/>
            <person name="Rameau R."/>
            <person name="Ray V."/>
            <person name="Raymond C."/>
            <person name="Retta R."/>
            <person name="Richardson S."/>
            <person name="Rise C."/>
            <person name="Rodriguez J."/>
            <person name="Rogers J."/>
            <person name="Rogov P."/>
            <person name="Rutman M."/>
            <person name="Schupbach R."/>
            <person name="Seaman C."/>
            <person name="Settipalli S."/>
            <person name="Sharpe T."/>
            <person name="Sheridan J."/>
            <person name="Sherpa N."/>
            <person name="Shi J."/>
            <person name="Smirnov S."/>
            <person name="Smith C."/>
            <person name="Sougnez C."/>
            <person name="Spencer B."/>
            <person name="Stalker J."/>
            <person name="Stange-thomann N."/>
            <person name="Stavropoulos S."/>
            <person name="Stetson K."/>
            <person name="Stone C."/>
            <person name="Stone S."/>
            <person name="Stubbs M."/>
            <person name="Talamas J."/>
            <person name="Tchuinga P."/>
            <person name="Tenzing P."/>
            <person name="Tesfaye S."/>
            <person name="Theodore J."/>
            <person name="Thoulutsang Y."/>
            <person name="Topham K."/>
            <person name="Towey S."/>
            <person name="Tsamla T."/>
            <person name="Tsomo N."/>
            <person name="Vallee D."/>
            <person name="Vassiliev H."/>
            <person name="Venkataraman V."/>
            <person name="Vinson J."/>
            <person name="Vo A."/>
            <person name="Wade C."/>
            <person name="Wang S."/>
            <person name="Wangchuk T."/>
            <person name="Wangdi T."/>
            <person name="Whittaker C."/>
            <person name="Wilkinson J."/>
            <person name="Wu Y."/>
            <person name="Wyman D."/>
            <person name="Yadav S."/>
            <person name="Yang S."/>
            <person name="Yang X."/>
            <person name="Yeager S."/>
            <person name="Yee E."/>
            <person name="Young G."/>
            <person name="Zainoun J."/>
            <person name="Zembeck L."/>
            <person name="Zimmer A."/>
            <person name="Zody M."/>
            <person name="Lander E."/>
        </authorList>
    </citation>
    <scope>NUCLEOTIDE SEQUENCE [LARGE SCALE GENOMIC DNA]</scope>
</reference>
<dbReference type="Proteomes" id="UP000007875">
    <property type="component" value="Unassembled WGS sequence"/>
</dbReference>
<dbReference type="InParanoid" id="H2Y919"/>
<sequence>MMQFYIATLIPENQKKITTRQTTIMMMRNLKIMKMILKKMRVRKMLRGIQRWMPSSKAINRENERVNSARTTSADSQRYAIPILFP</sequence>
<evidence type="ECO:0000313" key="1">
    <source>
        <dbReference type="Ensembl" id="ENSCSAVP00000001817.1"/>
    </source>
</evidence>
<dbReference type="HOGENOM" id="CLU_2497214_0_0_1"/>
<accession>H2Y919</accession>